<comment type="caution">
    <text evidence="1">The sequence shown here is derived from an EMBL/GenBank/DDBJ whole genome shotgun (WGS) entry which is preliminary data.</text>
</comment>
<dbReference type="RefSeq" id="WP_267653875.1">
    <property type="nucleotide sequence ID" value="NZ_JAOVZR010000001.1"/>
</dbReference>
<protein>
    <submittedName>
        <fullName evidence="1">Uncharacterized protein</fullName>
    </submittedName>
</protein>
<reference evidence="1" key="1">
    <citation type="submission" date="2022-10" db="EMBL/GenBank/DDBJ databases">
        <title>Hoeflea sp. G2-23, isolated from marine algae.</title>
        <authorList>
            <person name="Kristyanto S."/>
            <person name="Kim J.M."/>
            <person name="Jeon C.O."/>
        </authorList>
    </citation>
    <scope>NUCLEOTIDE SEQUENCE</scope>
    <source>
        <strain evidence="1">G2-23</strain>
    </source>
</reference>
<organism evidence="1 2">
    <name type="scientific">Hoeflea algicola</name>
    <dbReference type="NCBI Taxonomy" id="2983763"/>
    <lineage>
        <taxon>Bacteria</taxon>
        <taxon>Pseudomonadati</taxon>
        <taxon>Pseudomonadota</taxon>
        <taxon>Alphaproteobacteria</taxon>
        <taxon>Hyphomicrobiales</taxon>
        <taxon>Rhizobiaceae</taxon>
        <taxon>Hoeflea</taxon>
    </lineage>
</organism>
<name>A0ABT3Z9A0_9HYPH</name>
<accession>A0ABT3Z9A0</accession>
<gene>
    <name evidence="1" type="ORF">OEG84_11430</name>
</gene>
<proteinExistence type="predicted"/>
<sequence>MPVRSSGYFNNPAFAQAASNLTALFAPPSGADAAGWANANAKKAEAARLQMLFDNPNDPNFDRRNIAVGNYNPTQSFYAQDQNNATTMRGQDVTAATSRSNNAADNVRALTERQMQEAAAMERLGITNATDMRGQDITANTSLTNNAADNARALQANQQDNLTKLFGPLNEGQVRPDIPPEIAAALGLDQGLPAVQGNAAPLTETEVVGQNQQRLIDSGQLTDQMLLDNIMGKQSPVEAVGPNGEPVFMNPGAAVRTGAEAFINKGAEAALTNGMAVVNGRNVAVVQDRATGKWVEAQTGTPIPAGIEVLKPSQVTGSADEVGLTTGTKSDVQKNILAIDETVATATTLRDLIAANPSSQGIVGSVRKLAQNLFQTANELGQNAGPGVKQITDAVQQGLLDQDTAAQYFDPGLEAIDLLTNYLAWQYAKTMGGDRVSNEQLKQARDAIGGSGLLANNAASAVRLNQIIEQMGAQRNRLGAYAPDMKAAPVAGARRRFNPATGQIE</sequence>
<dbReference type="Proteomes" id="UP001073227">
    <property type="component" value="Unassembled WGS sequence"/>
</dbReference>
<dbReference type="EMBL" id="JAOVZR010000001">
    <property type="protein sequence ID" value="MCY0148304.1"/>
    <property type="molecule type" value="Genomic_DNA"/>
</dbReference>
<keyword evidence="2" id="KW-1185">Reference proteome</keyword>
<evidence type="ECO:0000313" key="1">
    <source>
        <dbReference type="EMBL" id="MCY0148304.1"/>
    </source>
</evidence>
<evidence type="ECO:0000313" key="2">
    <source>
        <dbReference type="Proteomes" id="UP001073227"/>
    </source>
</evidence>